<keyword evidence="2" id="KW-0812">Transmembrane</keyword>
<evidence type="ECO:0000256" key="2">
    <source>
        <dbReference type="SAM" id="Phobius"/>
    </source>
</evidence>
<organism evidence="4 5">
    <name type="scientific">Litoribrevibacter euphylliae</name>
    <dbReference type="NCBI Taxonomy" id="1834034"/>
    <lineage>
        <taxon>Bacteria</taxon>
        <taxon>Pseudomonadati</taxon>
        <taxon>Pseudomonadota</taxon>
        <taxon>Gammaproteobacteria</taxon>
        <taxon>Oceanospirillales</taxon>
        <taxon>Oceanospirillaceae</taxon>
        <taxon>Litoribrevibacter</taxon>
    </lineage>
</organism>
<sequence>MSAFDQDYSGVGDSQEEHWVSVSDLMAGLMMCFLMISVVFMIKMQIEKEKIQEVALLYEKLRTSLYEQLYEEFKDDLPRWGAELDEDDLTFRFIDDRLLFDHGKSDLKPEFKAILRDFFPRYTRIITNNGYQEAITEVRIEGHTSVGWGKAADADTAYILNMRLSQARTRTTLAYLLLLPEVYKQKEWLRERLTANGLSSSHPVVDEHGQLDQERSRRVEFRLKTDAESRIADILDRMR</sequence>
<evidence type="ECO:0000259" key="3">
    <source>
        <dbReference type="PROSITE" id="PS51123"/>
    </source>
</evidence>
<dbReference type="CDD" id="cd07185">
    <property type="entry name" value="OmpA_C-like"/>
    <property type="match status" value="1"/>
</dbReference>
<keyword evidence="2" id="KW-1133">Transmembrane helix</keyword>
<dbReference type="InterPro" id="IPR036737">
    <property type="entry name" value="OmpA-like_sf"/>
</dbReference>
<dbReference type="Gene3D" id="3.30.1330.60">
    <property type="entry name" value="OmpA-like domain"/>
    <property type="match status" value="1"/>
</dbReference>
<accession>A0ABV7HFV6</accession>
<dbReference type="PANTHER" id="PTHR30329">
    <property type="entry name" value="STATOR ELEMENT OF FLAGELLAR MOTOR COMPLEX"/>
    <property type="match status" value="1"/>
</dbReference>
<dbReference type="PANTHER" id="PTHR30329:SF21">
    <property type="entry name" value="LIPOPROTEIN YIAD-RELATED"/>
    <property type="match status" value="1"/>
</dbReference>
<evidence type="ECO:0000313" key="4">
    <source>
        <dbReference type="EMBL" id="MFC3150416.1"/>
    </source>
</evidence>
<proteinExistence type="predicted"/>
<dbReference type="SUPFAM" id="SSF103088">
    <property type="entry name" value="OmpA-like"/>
    <property type="match status" value="1"/>
</dbReference>
<comment type="caution">
    <text evidence="4">The sequence shown here is derived from an EMBL/GenBank/DDBJ whole genome shotgun (WGS) entry which is preliminary data.</text>
</comment>
<evidence type="ECO:0000313" key="5">
    <source>
        <dbReference type="Proteomes" id="UP001595476"/>
    </source>
</evidence>
<name>A0ABV7HFV6_9GAMM</name>
<feature type="transmembrane region" description="Helical" evidence="2">
    <location>
        <begin position="20"/>
        <end position="42"/>
    </location>
</feature>
<keyword evidence="1 2" id="KW-0472">Membrane</keyword>
<dbReference type="InterPro" id="IPR006665">
    <property type="entry name" value="OmpA-like"/>
</dbReference>
<dbReference type="RefSeq" id="WP_386717181.1">
    <property type="nucleotide sequence ID" value="NZ_JBHRSZ010000002.1"/>
</dbReference>
<gene>
    <name evidence="4" type="ORF">ACFOEK_05210</name>
</gene>
<dbReference type="InterPro" id="IPR050330">
    <property type="entry name" value="Bact_OuterMem_StrucFunc"/>
</dbReference>
<dbReference type="Proteomes" id="UP001595476">
    <property type="component" value="Unassembled WGS sequence"/>
</dbReference>
<feature type="domain" description="OmpA-like" evidence="3">
    <location>
        <begin position="87"/>
        <end position="227"/>
    </location>
</feature>
<reference evidence="5" key="1">
    <citation type="journal article" date="2019" name="Int. J. Syst. Evol. Microbiol.">
        <title>The Global Catalogue of Microorganisms (GCM) 10K type strain sequencing project: providing services to taxonomists for standard genome sequencing and annotation.</title>
        <authorList>
            <consortium name="The Broad Institute Genomics Platform"/>
            <consortium name="The Broad Institute Genome Sequencing Center for Infectious Disease"/>
            <person name="Wu L."/>
            <person name="Ma J."/>
        </authorList>
    </citation>
    <scope>NUCLEOTIDE SEQUENCE [LARGE SCALE GENOMIC DNA]</scope>
    <source>
        <strain evidence="5">KCTC 52438</strain>
    </source>
</reference>
<keyword evidence="5" id="KW-1185">Reference proteome</keyword>
<protein>
    <submittedName>
        <fullName evidence="4">OmpA family protein</fullName>
    </submittedName>
</protein>
<dbReference type="PROSITE" id="PS51123">
    <property type="entry name" value="OMPA_2"/>
    <property type="match status" value="1"/>
</dbReference>
<evidence type="ECO:0000256" key="1">
    <source>
        <dbReference type="PROSITE-ProRule" id="PRU00473"/>
    </source>
</evidence>
<dbReference type="EMBL" id="JBHRSZ010000002">
    <property type="protein sequence ID" value="MFC3150416.1"/>
    <property type="molecule type" value="Genomic_DNA"/>
</dbReference>